<name>A0A6G0T0B7_APHGL</name>
<dbReference type="PANTHER" id="PTHR36159">
    <property type="entry name" value="PROTEIN CBG23766"/>
    <property type="match status" value="1"/>
</dbReference>
<dbReference type="GO" id="GO:0005198">
    <property type="term" value="F:structural molecule activity"/>
    <property type="evidence" value="ECO:0007669"/>
    <property type="project" value="InterPro"/>
</dbReference>
<dbReference type="PANTHER" id="PTHR36159:SF1">
    <property type="entry name" value="RETROVIRUS-RELATED POL POLYPROTEIN FROM TRANSPOSON 412-LIKE PROTEIN"/>
    <property type="match status" value="1"/>
</dbReference>
<dbReference type="GO" id="GO:0004623">
    <property type="term" value="F:phospholipase A2 activity"/>
    <property type="evidence" value="ECO:0007669"/>
    <property type="project" value="InterPro"/>
</dbReference>
<feature type="domain" description="Phospholipase A2-like" evidence="1">
    <location>
        <begin position="26"/>
        <end position="84"/>
    </location>
</feature>
<keyword evidence="4" id="KW-1185">Reference proteome</keyword>
<dbReference type="InterPro" id="IPR049512">
    <property type="entry name" value="DJR-like_dom"/>
</dbReference>
<proteinExistence type="predicted"/>
<dbReference type="Pfam" id="PF08398">
    <property type="entry name" value="Phospholip_A2_4"/>
    <property type="match status" value="1"/>
</dbReference>
<comment type="caution">
    <text evidence="3">The sequence shown here is derived from an EMBL/GenBank/DDBJ whole genome shotgun (WGS) entry which is preliminary data.</text>
</comment>
<dbReference type="OrthoDB" id="6746907at2759"/>
<feature type="domain" description="Double jelly roll-like" evidence="2">
    <location>
        <begin position="487"/>
        <end position="817"/>
    </location>
</feature>
<dbReference type="AlphaFoldDB" id="A0A6G0T0B7"/>
<evidence type="ECO:0000313" key="3">
    <source>
        <dbReference type="EMBL" id="KAE9523347.1"/>
    </source>
</evidence>
<evidence type="ECO:0000313" key="4">
    <source>
        <dbReference type="Proteomes" id="UP000475862"/>
    </source>
</evidence>
<dbReference type="GO" id="GO:0006644">
    <property type="term" value="P:phospholipid metabolic process"/>
    <property type="evidence" value="ECO:0007669"/>
    <property type="project" value="InterPro"/>
</dbReference>
<organism evidence="3 4">
    <name type="scientific">Aphis glycines</name>
    <name type="common">Soybean aphid</name>
    <dbReference type="NCBI Taxonomy" id="307491"/>
    <lineage>
        <taxon>Eukaryota</taxon>
        <taxon>Metazoa</taxon>
        <taxon>Ecdysozoa</taxon>
        <taxon>Arthropoda</taxon>
        <taxon>Hexapoda</taxon>
        <taxon>Insecta</taxon>
        <taxon>Pterygota</taxon>
        <taxon>Neoptera</taxon>
        <taxon>Paraneoptera</taxon>
        <taxon>Hemiptera</taxon>
        <taxon>Sternorrhyncha</taxon>
        <taxon>Aphidomorpha</taxon>
        <taxon>Aphidoidea</taxon>
        <taxon>Aphididae</taxon>
        <taxon>Aphidini</taxon>
        <taxon>Aphis</taxon>
        <taxon>Aphis</taxon>
    </lineage>
</organism>
<dbReference type="InterPro" id="IPR013607">
    <property type="entry name" value="Phospholipase_A2-like"/>
</dbReference>
<dbReference type="InterPro" id="IPR036444">
    <property type="entry name" value="PLipase_A2_dom_sf"/>
</dbReference>
<gene>
    <name evidence="3" type="ORF">AGLY_016295</name>
</gene>
<dbReference type="Pfam" id="PF21738">
    <property type="entry name" value="DJR-like_dom"/>
    <property type="match status" value="1"/>
</dbReference>
<accession>A0A6G0T0B7</accession>
<evidence type="ECO:0000259" key="2">
    <source>
        <dbReference type="Pfam" id="PF21738"/>
    </source>
</evidence>
<dbReference type="EMBL" id="VYZN01000080">
    <property type="protein sequence ID" value="KAE9523347.1"/>
    <property type="molecule type" value="Genomic_DNA"/>
</dbReference>
<evidence type="ECO:0000259" key="1">
    <source>
        <dbReference type="Pfam" id="PF08398"/>
    </source>
</evidence>
<dbReference type="Gene3D" id="1.20.90.10">
    <property type="entry name" value="Phospholipase A2 domain"/>
    <property type="match status" value="1"/>
</dbReference>
<sequence length="829" mass="92064">MLSRSKYKSNSGAGLLNTVINSLPFELHLPGYQYCGPGTNLKKRLALGQPGINGLDSACKEHDIAYDKSNSLTDRSAADSVLEERAWSRAGAKDADFKEKAAAWFVTTGMKAKRKIGSGCGFSSIVGACKKALKKSLKSCSGTPNMNSLIKSAVLVARKHVKSAAGSRSKKINKNKPPRIIRVPKTGGSLTLIPVLAGLSALGTLAGGVANIVRTIRGIRSDVGTSVHLGKGVYLRPYKSAGSSELECHFFPPLELPDKSVIGLLSIQTYNSIPNVEAGCDTLHIIRGGLEGATKIKIPTGCYEIITLETKIRGLLKDIGVNFFSLSTDNSTLKCAVHCNSDIDLNVEDSIAPLLGFDKRVLTRGRKHESDRVFNVDKYANNNADRRIKATAVRRSTPQHIERRKKKLITLNKNKKLTLVNPYVNESPIREMFLHSFLPFSSSALDNGDEIRISIQNRDAHTLPSDSFIYIEGKITKPAELLTEISIAHNGLANLFNEMKYEINSTEVQRVKKPGITSAMKGYCSYSPADANILQNAAWDITNKNANFVKDNTFSGCIPLKHVFGFCEDYKRILINCSQQLILNRSMSDTSALHYTSVVGGDMATESVKALVAKVKVQLTRVLWKVPVIKVDDRERLKLMKIIDSKKMINCAFRNWELCEYANLPQTSKHSWMVKTCSQVEKPRCLIIAFLTNTPGSVSDGYSGDYDACSLTNVKAYINSIEYPYENFNESFDKNLFTMFYQNYADFQKHYYERDTAQPYLSREEYKELGPFICIDCSRQTDDAKISNVDLRLEIEAANNFPANTAAYCLVIHDRVMQYNPFTGEVRKL</sequence>
<dbReference type="Proteomes" id="UP000475862">
    <property type="component" value="Unassembled WGS sequence"/>
</dbReference>
<reference evidence="3 4" key="1">
    <citation type="submission" date="2019-08" db="EMBL/GenBank/DDBJ databases">
        <title>The genome of the soybean aphid Biotype 1, its phylome, world population structure and adaptation to the North American continent.</title>
        <authorList>
            <person name="Giordano R."/>
            <person name="Donthu R.K."/>
            <person name="Hernandez A.G."/>
            <person name="Wright C.L."/>
            <person name="Zimin A.V."/>
        </authorList>
    </citation>
    <scope>NUCLEOTIDE SEQUENCE [LARGE SCALE GENOMIC DNA]</scope>
    <source>
        <tissue evidence="3">Whole aphids</tissue>
    </source>
</reference>
<dbReference type="GO" id="GO:0050482">
    <property type="term" value="P:arachidonate secretion"/>
    <property type="evidence" value="ECO:0007669"/>
    <property type="project" value="InterPro"/>
</dbReference>
<protein>
    <submittedName>
        <fullName evidence="3">Uncharacterized protein</fullName>
    </submittedName>
</protein>